<comment type="subcellular location">
    <subcellularLocation>
        <location evidence="2">Membrane</location>
        <topology evidence="2">Multi-pass membrane protein</topology>
    </subcellularLocation>
</comment>
<feature type="transmembrane region" description="Helical" evidence="11">
    <location>
        <begin position="352"/>
        <end position="372"/>
    </location>
</feature>
<dbReference type="GO" id="GO:0016020">
    <property type="term" value="C:membrane"/>
    <property type="evidence" value="ECO:0007669"/>
    <property type="project" value="UniProtKB-SubCell"/>
</dbReference>
<comment type="caution">
    <text evidence="13">The sequence shown here is derived from an EMBL/GenBank/DDBJ whole genome shotgun (WGS) entry which is preliminary data.</text>
</comment>
<reference evidence="13 14" key="1">
    <citation type="submission" date="2019-02" db="EMBL/GenBank/DDBJ databases">
        <title>Prokaryotic population dynamics and viral predation in marine succession experiment using metagenomics: the confinement effect.</title>
        <authorList>
            <person name="Haro-Moreno J.M."/>
            <person name="Rodriguez-Valera F."/>
            <person name="Lopez-Perez M."/>
        </authorList>
    </citation>
    <scope>NUCLEOTIDE SEQUENCE [LARGE SCALE GENOMIC DNA]</scope>
    <source>
        <strain evidence="13">MED-G159</strain>
    </source>
</reference>
<dbReference type="GO" id="GO:0046872">
    <property type="term" value="F:metal ion binding"/>
    <property type="evidence" value="ECO:0007669"/>
    <property type="project" value="UniProtKB-KW"/>
</dbReference>
<evidence type="ECO:0000256" key="10">
    <source>
        <dbReference type="ARBA" id="ARBA00023136"/>
    </source>
</evidence>
<keyword evidence="10 11" id="KW-0472">Membrane</keyword>
<dbReference type="Pfam" id="PF02163">
    <property type="entry name" value="Peptidase_M50"/>
    <property type="match status" value="1"/>
</dbReference>
<dbReference type="Gene3D" id="2.30.42.10">
    <property type="match status" value="1"/>
</dbReference>
<dbReference type="InterPro" id="IPR036034">
    <property type="entry name" value="PDZ_sf"/>
</dbReference>
<dbReference type="GO" id="GO:0004222">
    <property type="term" value="F:metalloendopeptidase activity"/>
    <property type="evidence" value="ECO:0007669"/>
    <property type="project" value="InterPro"/>
</dbReference>
<dbReference type="EMBL" id="SHBE01000006">
    <property type="protein sequence ID" value="RZO26161.1"/>
    <property type="molecule type" value="Genomic_DNA"/>
</dbReference>
<evidence type="ECO:0000256" key="6">
    <source>
        <dbReference type="ARBA" id="ARBA00022801"/>
    </source>
</evidence>
<evidence type="ECO:0000256" key="5">
    <source>
        <dbReference type="ARBA" id="ARBA00022692"/>
    </source>
</evidence>
<evidence type="ECO:0000256" key="1">
    <source>
        <dbReference type="ARBA" id="ARBA00001947"/>
    </source>
</evidence>
<evidence type="ECO:0000256" key="3">
    <source>
        <dbReference type="ARBA" id="ARBA00007931"/>
    </source>
</evidence>
<dbReference type="AlphaFoldDB" id="A0A520MY71"/>
<proteinExistence type="inferred from homology"/>
<dbReference type="GO" id="GO:0006508">
    <property type="term" value="P:proteolysis"/>
    <property type="evidence" value="ECO:0007669"/>
    <property type="project" value="UniProtKB-KW"/>
</dbReference>
<evidence type="ECO:0000313" key="13">
    <source>
        <dbReference type="EMBL" id="RZO26161.1"/>
    </source>
</evidence>
<name>A0A520MY71_9GAMM</name>
<feature type="transmembrane region" description="Helical" evidence="11">
    <location>
        <begin position="102"/>
        <end position="123"/>
    </location>
</feature>
<dbReference type="SUPFAM" id="SSF50156">
    <property type="entry name" value="PDZ domain-like"/>
    <property type="match status" value="1"/>
</dbReference>
<dbReference type="PANTHER" id="PTHR42837:SF2">
    <property type="entry name" value="MEMBRANE METALLOPROTEASE ARASP2, CHLOROPLASTIC-RELATED"/>
    <property type="match status" value="1"/>
</dbReference>
<keyword evidence="6 11" id="KW-0378">Hydrolase</keyword>
<evidence type="ECO:0000256" key="7">
    <source>
        <dbReference type="ARBA" id="ARBA00022833"/>
    </source>
</evidence>
<dbReference type="EC" id="3.4.24.-" evidence="11"/>
<evidence type="ECO:0000313" key="14">
    <source>
        <dbReference type="Proteomes" id="UP000315825"/>
    </source>
</evidence>
<dbReference type="NCBIfam" id="TIGR00054">
    <property type="entry name" value="RIP metalloprotease RseP"/>
    <property type="match status" value="1"/>
</dbReference>
<evidence type="ECO:0000256" key="11">
    <source>
        <dbReference type="RuleBase" id="RU362031"/>
    </source>
</evidence>
<keyword evidence="7 11" id="KW-0862">Zinc</keyword>
<keyword evidence="8 11" id="KW-1133">Transmembrane helix</keyword>
<keyword evidence="9 11" id="KW-0482">Metalloprotease</keyword>
<gene>
    <name evidence="13" type="primary">rseP</name>
    <name evidence="13" type="ORF">EVA92_03675</name>
</gene>
<feature type="transmembrane region" description="Helical" evidence="11">
    <location>
        <begin position="401"/>
        <end position="420"/>
    </location>
</feature>
<evidence type="ECO:0000256" key="9">
    <source>
        <dbReference type="ARBA" id="ARBA00023049"/>
    </source>
</evidence>
<feature type="domain" description="PDZ" evidence="12">
    <location>
        <begin position="203"/>
        <end position="272"/>
    </location>
</feature>
<evidence type="ECO:0000259" key="12">
    <source>
        <dbReference type="SMART" id="SM00228"/>
    </source>
</evidence>
<dbReference type="SMART" id="SM00228">
    <property type="entry name" value="PDZ"/>
    <property type="match status" value="1"/>
</dbReference>
<keyword evidence="4 13" id="KW-0645">Protease</keyword>
<dbReference type="CDD" id="cd06163">
    <property type="entry name" value="S2P-M50_PDZ_RseP-like"/>
    <property type="match status" value="1"/>
</dbReference>
<keyword evidence="5 11" id="KW-0812">Transmembrane</keyword>
<dbReference type="InterPro" id="IPR008915">
    <property type="entry name" value="Peptidase_M50"/>
</dbReference>
<dbReference type="InterPro" id="IPR004387">
    <property type="entry name" value="Pept_M50_Zn"/>
</dbReference>
<comment type="cofactor">
    <cofactor evidence="1 11">
        <name>Zn(2+)</name>
        <dbReference type="ChEBI" id="CHEBI:29105"/>
    </cofactor>
</comment>
<keyword evidence="11" id="KW-0479">Metal-binding</keyword>
<dbReference type="InterPro" id="IPR001478">
    <property type="entry name" value="PDZ"/>
</dbReference>
<dbReference type="Proteomes" id="UP000315825">
    <property type="component" value="Unassembled WGS sequence"/>
</dbReference>
<evidence type="ECO:0000256" key="8">
    <source>
        <dbReference type="ARBA" id="ARBA00022989"/>
    </source>
</evidence>
<sequence>MSILIGIVILFLVLVTFHEYGHYSVARFFKIKILKFSIGFGPDIFNWRNKDGIKFSLSALPFGGYVAFHDPADVANYSKLSSNDKKYVLANRPAFEKGLVTLAGPFFNFVLSFFIFAFVGFFMPRESDIVTAKILDSEDEKLYQVLNVNDVPIKNAQELEIELFKNSGFTGNLQIDLFDYQDQKNLTIDKNVTNLSFPQDKSPSSFFNLSPFLDYSPYISSLTESSVAENIGLEEGDLITGINDYKIFSTIQANQLLNQYGISFYITVLRDGKSLFFILPAKNEGEFLGISLVPDKNSFFDSLAYGANQTVFWITNTFNFLIRTFTGSLGLDNLSGPVGIAKVAGDSLASGLIPYLLLLAILSISLGAFNLLPLPMLDGGQFLFILVEELKGSPINLKLKAALFNLSYLLIISLTIFVVINDIGRLA</sequence>
<protein>
    <recommendedName>
        <fullName evidence="11">Zinc metalloprotease</fullName>
        <ecNumber evidence="11">3.4.24.-</ecNumber>
    </recommendedName>
</protein>
<dbReference type="PANTHER" id="PTHR42837">
    <property type="entry name" value="REGULATOR OF SIGMA-E PROTEASE RSEP"/>
    <property type="match status" value="1"/>
</dbReference>
<evidence type="ECO:0000256" key="4">
    <source>
        <dbReference type="ARBA" id="ARBA00022670"/>
    </source>
</evidence>
<comment type="similarity">
    <text evidence="3 11">Belongs to the peptidase M50B family.</text>
</comment>
<organism evidence="13 14">
    <name type="scientific">SAR86 cluster bacterium</name>
    <dbReference type="NCBI Taxonomy" id="2030880"/>
    <lineage>
        <taxon>Bacteria</taxon>
        <taxon>Pseudomonadati</taxon>
        <taxon>Pseudomonadota</taxon>
        <taxon>Gammaproteobacteria</taxon>
        <taxon>SAR86 cluster</taxon>
    </lineage>
</organism>
<evidence type="ECO:0000256" key="2">
    <source>
        <dbReference type="ARBA" id="ARBA00004141"/>
    </source>
</evidence>
<accession>A0A520MY71</accession>